<dbReference type="EMBL" id="BAABRO010000022">
    <property type="protein sequence ID" value="GAA5510409.1"/>
    <property type="molecule type" value="Genomic_DNA"/>
</dbReference>
<evidence type="ECO:0000313" key="1">
    <source>
        <dbReference type="EMBL" id="GAA5510409.1"/>
    </source>
</evidence>
<keyword evidence="2" id="KW-1185">Reference proteome</keyword>
<name>A0ABP9VZ65_9BACT</name>
<reference evidence="1 2" key="1">
    <citation type="submission" date="2024-02" db="EMBL/GenBank/DDBJ databases">
        <title>Rhodopirellula caenicola NBRC 110016.</title>
        <authorList>
            <person name="Ichikawa N."/>
            <person name="Katano-Makiyama Y."/>
            <person name="Hidaka K."/>
        </authorList>
    </citation>
    <scope>NUCLEOTIDE SEQUENCE [LARGE SCALE GENOMIC DNA]</scope>
    <source>
        <strain evidence="1 2">NBRC 110016</strain>
    </source>
</reference>
<evidence type="ECO:0000313" key="2">
    <source>
        <dbReference type="Proteomes" id="UP001416858"/>
    </source>
</evidence>
<dbReference type="Proteomes" id="UP001416858">
    <property type="component" value="Unassembled WGS sequence"/>
</dbReference>
<gene>
    <name evidence="1" type="ORF">Rcae01_05917</name>
</gene>
<accession>A0ABP9VZ65</accession>
<proteinExistence type="predicted"/>
<comment type="caution">
    <text evidence="1">The sequence shown here is derived from an EMBL/GenBank/DDBJ whole genome shotgun (WGS) entry which is preliminary data.</text>
</comment>
<protein>
    <submittedName>
        <fullName evidence="1">Uncharacterized protein</fullName>
    </submittedName>
</protein>
<sequence>MNVRQLQEPLHITSCNYRIRLFIDKGCFGESPIGSSHDRNFGNTDRRSRRYQKTFPNGHHLTIFLPWQYFEISPPRQSWTSKQMKSRRPRVGFFSRELSFFCGFVFFCLSCGTPAINAGSHGDTSKHETAVSSPERVMSPLASVRDVKSQAIDRGDIKPGKAIASLSATDVWHEPDFFTEEFVAERRSAAPPTLVVLGVRLQI</sequence>
<organism evidence="1 2">
    <name type="scientific">Novipirellula caenicola</name>
    <dbReference type="NCBI Taxonomy" id="1536901"/>
    <lineage>
        <taxon>Bacteria</taxon>
        <taxon>Pseudomonadati</taxon>
        <taxon>Planctomycetota</taxon>
        <taxon>Planctomycetia</taxon>
        <taxon>Pirellulales</taxon>
        <taxon>Pirellulaceae</taxon>
        <taxon>Novipirellula</taxon>
    </lineage>
</organism>